<dbReference type="AlphaFoldDB" id="A0A5E5BK93"/>
<reference evidence="2 3" key="1">
    <citation type="submission" date="2019-08" db="EMBL/GenBank/DDBJ databases">
        <authorList>
            <person name="Peeters C."/>
        </authorList>
    </citation>
    <scope>NUCLEOTIDE SEQUENCE [LARGE SCALE GENOMIC DNA]</scope>
    <source>
        <strain evidence="2 3">LMG 31121</strain>
    </source>
</reference>
<accession>A0A5E5BK93</accession>
<proteinExistence type="predicted"/>
<evidence type="ECO:0000313" key="2">
    <source>
        <dbReference type="EMBL" id="VVE85455.1"/>
    </source>
</evidence>
<dbReference type="Proteomes" id="UP000335538">
    <property type="component" value="Unassembled WGS sequence"/>
</dbReference>
<feature type="compositionally biased region" description="Basic and acidic residues" evidence="1">
    <location>
        <begin position="224"/>
        <end position="234"/>
    </location>
</feature>
<dbReference type="EMBL" id="CABPSR010000027">
    <property type="protein sequence ID" value="VVE85455.1"/>
    <property type="molecule type" value="Genomic_DNA"/>
</dbReference>
<feature type="region of interest" description="Disordered" evidence="1">
    <location>
        <begin position="213"/>
        <end position="234"/>
    </location>
</feature>
<name>A0A5E5BK93_9BURK</name>
<sequence length="399" mass="43837">MQMPTVTSTKAHPITAIPRVGSARPRDEVLLTLVGDRWSAEVPVGDLEDARTATCHREVNPEPSCWDIFHPQLGEDRELARAVMFGVPHPHAPTDRSLRVARFTELSEKWKPEHWHKRVYPEIGRYTLTSSLVGLDAEALTQRVTPGGELKCTTDAFRQVADPAYVNMPALFEAVNIGTVDSDFELANAWQKTMLAKLAAPSTFQALAEALRPPPAGTTQSHKPQPEKLQPRPHINIELHGMPDKREESKEPDQSTMRQAGMGKAQLAKELASSKRKLALRRQENGDLIARMEYFGPNDRIDVSFVISYDTIPCVRVDHAHRGYLEMRMEGGLGEGVPVLAVSRGQCPRTASFRARCSKPQATRAVSHGGPTGHGPRIRVDVAPATVAAPTAQGADGDE</sequence>
<dbReference type="RefSeq" id="WP_150811368.1">
    <property type="nucleotide sequence ID" value="NZ_CABPSR010000027.1"/>
</dbReference>
<evidence type="ECO:0000313" key="3">
    <source>
        <dbReference type="Proteomes" id="UP000335538"/>
    </source>
</evidence>
<protein>
    <submittedName>
        <fullName evidence="2">Uncharacterized protein</fullName>
    </submittedName>
</protein>
<evidence type="ECO:0000256" key="1">
    <source>
        <dbReference type="SAM" id="MobiDB-lite"/>
    </source>
</evidence>
<organism evidence="2 3">
    <name type="scientific">Pandoraea sputorum</name>
    <dbReference type="NCBI Taxonomy" id="93222"/>
    <lineage>
        <taxon>Bacteria</taxon>
        <taxon>Pseudomonadati</taxon>
        <taxon>Pseudomonadota</taxon>
        <taxon>Betaproteobacteria</taxon>
        <taxon>Burkholderiales</taxon>
        <taxon>Burkholderiaceae</taxon>
        <taxon>Pandoraea</taxon>
    </lineage>
</organism>
<gene>
    <name evidence="2" type="ORF">PSP31121_05262</name>
</gene>